<keyword evidence="2" id="KW-0732">Signal</keyword>
<accession>A0AAE0XDR1</accession>
<feature type="chain" id="PRO_5042106360" description="Secreted protein" evidence="2">
    <location>
        <begin position="19"/>
        <end position="145"/>
    </location>
</feature>
<proteinExistence type="predicted"/>
<evidence type="ECO:0000256" key="1">
    <source>
        <dbReference type="SAM" id="MobiDB-lite"/>
    </source>
</evidence>
<reference evidence="3" key="1">
    <citation type="journal article" date="2023" name="Mol. Phylogenet. Evol.">
        <title>Genome-scale phylogeny and comparative genomics of the fungal order Sordariales.</title>
        <authorList>
            <person name="Hensen N."/>
            <person name="Bonometti L."/>
            <person name="Westerberg I."/>
            <person name="Brannstrom I.O."/>
            <person name="Guillou S."/>
            <person name="Cros-Aarteil S."/>
            <person name="Calhoun S."/>
            <person name="Haridas S."/>
            <person name="Kuo A."/>
            <person name="Mondo S."/>
            <person name="Pangilinan J."/>
            <person name="Riley R."/>
            <person name="LaButti K."/>
            <person name="Andreopoulos B."/>
            <person name="Lipzen A."/>
            <person name="Chen C."/>
            <person name="Yan M."/>
            <person name="Daum C."/>
            <person name="Ng V."/>
            <person name="Clum A."/>
            <person name="Steindorff A."/>
            <person name="Ohm R.A."/>
            <person name="Martin F."/>
            <person name="Silar P."/>
            <person name="Natvig D.O."/>
            <person name="Lalanne C."/>
            <person name="Gautier V."/>
            <person name="Ament-Velasquez S.L."/>
            <person name="Kruys A."/>
            <person name="Hutchinson M.I."/>
            <person name="Powell A.J."/>
            <person name="Barry K."/>
            <person name="Miller A.N."/>
            <person name="Grigoriev I.V."/>
            <person name="Debuchy R."/>
            <person name="Gladieux P."/>
            <person name="Hiltunen Thoren M."/>
            <person name="Johannesson H."/>
        </authorList>
    </citation>
    <scope>NUCLEOTIDE SEQUENCE</scope>
    <source>
        <strain evidence="3">CBS 314.62</strain>
    </source>
</reference>
<feature type="region of interest" description="Disordered" evidence="1">
    <location>
        <begin position="28"/>
        <end position="69"/>
    </location>
</feature>
<feature type="signal peptide" evidence="2">
    <location>
        <begin position="1"/>
        <end position="18"/>
    </location>
</feature>
<evidence type="ECO:0000313" key="4">
    <source>
        <dbReference type="Proteomes" id="UP001270362"/>
    </source>
</evidence>
<evidence type="ECO:0000313" key="3">
    <source>
        <dbReference type="EMBL" id="KAK3690472.1"/>
    </source>
</evidence>
<organism evidence="3 4">
    <name type="scientific">Podospora appendiculata</name>
    <dbReference type="NCBI Taxonomy" id="314037"/>
    <lineage>
        <taxon>Eukaryota</taxon>
        <taxon>Fungi</taxon>
        <taxon>Dikarya</taxon>
        <taxon>Ascomycota</taxon>
        <taxon>Pezizomycotina</taxon>
        <taxon>Sordariomycetes</taxon>
        <taxon>Sordariomycetidae</taxon>
        <taxon>Sordariales</taxon>
        <taxon>Podosporaceae</taxon>
        <taxon>Podospora</taxon>
    </lineage>
</organism>
<feature type="compositionally biased region" description="Basic and acidic residues" evidence="1">
    <location>
        <begin position="43"/>
        <end position="52"/>
    </location>
</feature>
<keyword evidence="4" id="KW-1185">Reference proteome</keyword>
<dbReference type="Proteomes" id="UP001270362">
    <property type="component" value="Unassembled WGS sequence"/>
</dbReference>
<evidence type="ECO:0000256" key="2">
    <source>
        <dbReference type="SAM" id="SignalP"/>
    </source>
</evidence>
<comment type="caution">
    <text evidence="3">The sequence shown here is derived from an EMBL/GenBank/DDBJ whole genome shotgun (WGS) entry which is preliminary data.</text>
</comment>
<dbReference type="AlphaFoldDB" id="A0AAE0XDR1"/>
<evidence type="ECO:0008006" key="5">
    <source>
        <dbReference type="Google" id="ProtNLM"/>
    </source>
</evidence>
<name>A0AAE0XDR1_9PEZI</name>
<reference evidence="3" key="2">
    <citation type="submission" date="2023-06" db="EMBL/GenBank/DDBJ databases">
        <authorList>
            <consortium name="Lawrence Berkeley National Laboratory"/>
            <person name="Haridas S."/>
            <person name="Hensen N."/>
            <person name="Bonometti L."/>
            <person name="Westerberg I."/>
            <person name="Brannstrom I.O."/>
            <person name="Guillou S."/>
            <person name="Cros-Aarteil S."/>
            <person name="Calhoun S."/>
            <person name="Kuo A."/>
            <person name="Mondo S."/>
            <person name="Pangilinan J."/>
            <person name="Riley R."/>
            <person name="Labutti K."/>
            <person name="Andreopoulos B."/>
            <person name="Lipzen A."/>
            <person name="Chen C."/>
            <person name="Yanf M."/>
            <person name="Daum C."/>
            <person name="Ng V."/>
            <person name="Clum A."/>
            <person name="Steindorff A."/>
            <person name="Ohm R."/>
            <person name="Martin F."/>
            <person name="Silar P."/>
            <person name="Natvig D."/>
            <person name="Lalanne C."/>
            <person name="Gautier V."/>
            <person name="Ament-Velasquez S.L."/>
            <person name="Kruys A."/>
            <person name="Hutchinson M.I."/>
            <person name="Powell A.J."/>
            <person name="Barry K."/>
            <person name="Miller A.N."/>
            <person name="Grigoriev I.V."/>
            <person name="Debuchy R."/>
            <person name="Gladieux P."/>
            <person name="Thoren M.H."/>
            <person name="Johannesson H."/>
        </authorList>
    </citation>
    <scope>NUCLEOTIDE SEQUENCE</scope>
    <source>
        <strain evidence="3">CBS 314.62</strain>
    </source>
</reference>
<dbReference type="EMBL" id="JAULSO010000002">
    <property type="protein sequence ID" value="KAK3690472.1"/>
    <property type="molecule type" value="Genomic_DNA"/>
</dbReference>
<sequence>MPMAMCPLLAVLLAVCRRMIVIKWPNRRRTTQQRTRQGGARLPRREERRPDEQEANDDGLGNTGDGIESPEEEACAHKAVIAIRVGVFAGRWSVEEGSVRLCEEAKCQGEEQCRIRSRARELTYCRPVPLSEGFGPRSLCFTTRE</sequence>
<gene>
    <name evidence="3" type="ORF">B0T22DRAFT_463652</name>
</gene>
<protein>
    <recommendedName>
        <fullName evidence="5">Secreted protein</fullName>
    </recommendedName>
</protein>